<comment type="similarity">
    <text evidence="6">Belongs to the BsaP family.</text>
</comment>
<proteinExistence type="inferred from homology"/>
<keyword evidence="3" id="KW-0093">Biotin biosynthesis</keyword>
<evidence type="ECO:0000313" key="11">
    <source>
        <dbReference type="Proteomes" id="UP000035722"/>
    </source>
</evidence>
<evidence type="ECO:0000259" key="9">
    <source>
        <dbReference type="Pfam" id="PF26519"/>
    </source>
</evidence>
<gene>
    <name evidence="10" type="ORF">ARTSIC4J27_339</name>
</gene>
<keyword evidence="4" id="KW-0408">Iron</keyword>
<comment type="caution">
    <text evidence="10">The sequence shown here is derived from an EMBL/GenBank/DDBJ whole genome shotgun (WGS) entry which is preliminary data.</text>
</comment>
<evidence type="ECO:0000256" key="3">
    <source>
        <dbReference type="ARBA" id="ARBA00022756"/>
    </source>
</evidence>
<dbReference type="InterPro" id="IPR058605">
    <property type="entry name" value="BsaP_C"/>
</dbReference>
<dbReference type="AlphaFoldDB" id="A0A024GXD9"/>
<keyword evidence="11" id="KW-1185">Reference proteome</keyword>
<dbReference type="Proteomes" id="UP000035722">
    <property type="component" value="Unassembled WGS sequence"/>
</dbReference>
<evidence type="ECO:0000256" key="4">
    <source>
        <dbReference type="ARBA" id="ARBA00023004"/>
    </source>
</evidence>
<feature type="domain" description="Biotin synthase auxiliary protein C-terminal" evidence="9">
    <location>
        <begin position="76"/>
        <end position="97"/>
    </location>
</feature>
<organism evidence="10 11">
    <name type="scientific">Pseudarthrobacter siccitolerans</name>
    <dbReference type="NCBI Taxonomy" id="861266"/>
    <lineage>
        <taxon>Bacteria</taxon>
        <taxon>Bacillati</taxon>
        <taxon>Actinomycetota</taxon>
        <taxon>Actinomycetes</taxon>
        <taxon>Micrococcales</taxon>
        <taxon>Micrococcaceae</taxon>
        <taxon>Pseudarthrobacter</taxon>
    </lineage>
</organism>
<evidence type="ECO:0000256" key="5">
    <source>
        <dbReference type="ARBA" id="ARBA00093761"/>
    </source>
</evidence>
<dbReference type="Pfam" id="PF26519">
    <property type="entry name" value="BsaP"/>
    <property type="match status" value="1"/>
</dbReference>
<evidence type="ECO:0000256" key="7">
    <source>
        <dbReference type="ARBA" id="ARBA00093796"/>
    </source>
</evidence>
<evidence type="ECO:0000256" key="8">
    <source>
        <dbReference type="SAM" id="MobiDB-lite"/>
    </source>
</evidence>
<evidence type="ECO:0000313" key="10">
    <source>
        <dbReference type="EMBL" id="CCQ44413.1"/>
    </source>
</evidence>
<keyword evidence="2" id="KW-0479">Metal-binding</keyword>
<dbReference type="STRING" id="861266.ARTSIC4J27_339"/>
<comment type="cofactor">
    <cofactor evidence="1">
        <name>iron-sulfur cluster</name>
        <dbReference type="ChEBI" id="CHEBI:30408"/>
    </cofactor>
</comment>
<accession>A0A024GXD9</accession>
<feature type="compositionally biased region" description="Polar residues" evidence="8">
    <location>
        <begin position="1"/>
        <end position="12"/>
    </location>
</feature>
<sequence>MIPNRTLTSQARPGNPAVVAPVSTSSTTGKTTGDFCGHCGEAYDAGDGPPSDAHQGCRERLAMEPPRYCSSCRRRLKVQVTPLGWTAECSRHGMLAS</sequence>
<comment type="function">
    <text evidence="5">Required for the activity of the biotin synthase BioB.</text>
</comment>
<reference evidence="11" key="1">
    <citation type="journal article" date="2014" name="Genome Announc.">
        <title>Genome Sequence of Arthrobacter siccitolerans 4J27, a Xeroprotectant-Producing Desiccation-Tolerant Microorganism.</title>
        <authorList>
            <person name="Manzanera M."/>
            <person name="Santa-Cruz-Calvo L."/>
            <person name="Vilchez J.I."/>
            <person name="Garcia-Fontana C."/>
            <person name="Silva-Castro G.A."/>
            <person name="Calvo C."/>
            <person name="Gonzalez-Lopez J."/>
        </authorList>
    </citation>
    <scope>NUCLEOTIDE SEQUENCE [LARGE SCALE GENOMIC DNA]</scope>
    <source>
        <strain evidence="11">4J27</strain>
    </source>
</reference>
<evidence type="ECO:0000256" key="6">
    <source>
        <dbReference type="ARBA" id="ARBA00093780"/>
    </source>
</evidence>
<feature type="region of interest" description="Disordered" evidence="8">
    <location>
        <begin position="1"/>
        <end position="31"/>
    </location>
</feature>
<evidence type="ECO:0000256" key="2">
    <source>
        <dbReference type="ARBA" id="ARBA00022723"/>
    </source>
</evidence>
<evidence type="ECO:0000256" key="1">
    <source>
        <dbReference type="ARBA" id="ARBA00001915"/>
    </source>
</evidence>
<name>A0A024GXD9_9MICC</name>
<protein>
    <recommendedName>
        <fullName evidence="7">Biotin synthase auxiliary protein</fullName>
    </recommendedName>
</protein>
<dbReference type="EMBL" id="CAQI01000027">
    <property type="protein sequence ID" value="CCQ44413.1"/>
    <property type="molecule type" value="Genomic_DNA"/>
</dbReference>